<keyword evidence="4" id="KW-1185">Reference proteome</keyword>
<comment type="caution">
    <text evidence="3">The sequence shown here is derived from an EMBL/GenBank/DDBJ whole genome shotgun (WGS) entry which is preliminary data.</text>
</comment>
<feature type="compositionally biased region" description="Acidic residues" evidence="1">
    <location>
        <begin position="200"/>
        <end position="209"/>
    </location>
</feature>
<proteinExistence type="predicted"/>
<evidence type="ECO:0000313" key="4">
    <source>
        <dbReference type="Proteomes" id="UP000660262"/>
    </source>
</evidence>
<reference evidence="3" key="1">
    <citation type="submission" date="2020-10" db="EMBL/GenBank/DDBJ databases">
        <title>Unveiling of a novel bifunctional photoreceptor, Dualchrome1, isolated from a cosmopolitan green alga.</title>
        <authorList>
            <person name="Suzuki S."/>
            <person name="Kawachi M."/>
        </authorList>
    </citation>
    <scope>NUCLEOTIDE SEQUENCE</scope>
    <source>
        <strain evidence="3">NIES 2893</strain>
    </source>
</reference>
<evidence type="ECO:0000313" key="3">
    <source>
        <dbReference type="EMBL" id="GHP12383.1"/>
    </source>
</evidence>
<sequence>MMGPPVLEPALEQEYLARRESIAKFDFDSFKIEEVERREQLGAGRANDIFFSHCWRGKDEKITKRKWAINERLTRPEAKDGPNYRAWCDYLDLQAKGPVAWRKEIEDGIRDAGKMVCLVDMPYLHSFNCLQEVAMAQRMGKPIIFVMLEKTALDIISSADHGARQLWSDKPPTETGDLAKPLSAFANANWGSADGTDPFNNDDEQSSID</sequence>
<dbReference type="SUPFAM" id="SSF52200">
    <property type="entry name" value="Toll/Interleukin receptor TIR domain"/>
    <property type="match status" value="1"/>
</dbReference>
<name>A0A830I009_9CHLO</name>
<dbReference type="AlphaFoldDB" id="A0A830I009"/>
<organism evidence="3 4">
    <name type="scientific">Pycnococcus provasolii</name>
    <dbReference type="NCBI Taxonomy" id="41880"/>
    <lineage>
        <taxon>Eukaryota</taxon>
        <taxon>Viridiplantae</taxon>
        <taxon>Chlorophyta</taxon>
        <taxon>Pseudoscourfieldiophyceae</taxon>
        <taxon>Pseudoscourfieldiales</taxon>
        <taxon>Pycnococcaceae</taxon>
        <taxon>Pycnococcus</taxon>
    </lineage>
</organism>
<dbReference type="Pfam" id="PF13676">
    <property type="entry name" value="TIR_2"/>
    <property type="match status" value="1"/>
</dbReference>
<dbReference type="Gene3D" id="3.40.50.10140">
    <property type="entry name" value="Toll/interleukin-1 receptor homology (TIR) domain"/>
    <property type="match status" value="1"/>
</dbReference>
<dbReference type="InterPro" id="IPR000157">
    <property type="entry name" value="TIR_dom"/>
</dbReference>
<dbReference type="GO" id="GO:0007165">
    <property type="term" value="P:signal transduction"/>
    <property type="evidence" value="ECO:0007669"/>
    <property type="project" value="InterPro"/>
</dbReference>
<accession>A0A830I009</accession>
<evidence type="ECO:0000256" key="1">
    <source>
        <dbReference type="SAM" id="MobiDB-lite"/>
    </source>
</evidence>
<dbReference type="Proteomes" id="UP000660262">
    <property type="component" value="Unassembled WGS sequence"/>
</dbReference>
<feature type="domain" description="TIR" evidence="2">
    <location>
        <begin position="49"/>
        <end position="152"/>
    </location>
</feature>
<gene>
    <name evidence="3" type="ORF">PPROV_001111100</name>
</gene>
<protein>
    <recommendedName>
        <fullName evidence="2">TIR domain-containing protein</fullName>
    </recommendedName>
</protein>
<feature type="region of interest" description="Disordered" evidence="1">
    <location>
        <begin position="189"/>
        <end position="209"/>
    </location>
</feature>
<dbReference type="EMBL" id="BNJQ01000041">
    <property type="protein sequence ID" value="GHP12383.1"/>
    <property type="molecule type" value="Genomic_DNA"/>
</dbReference>
<evidence type="ECO:0000259" key="2">
    <source>
        <dbReference type="Pfam" id="PF13676"/>
    </source>
</evidence>
<dbReference type="InterPro" id="IPR035897">
    <property type="entry name" value="Toll_tir_struct_dom_sf"/>
</dbReference>